<name>A0A942UU76_9FIRM</name>
<keyword evidence="1" id="KW-1133">Transmembrane helix</keyword>
<dbReference type="RefSeq" id="WP_203364823.1">
    <property type="nucleotide sequence ID" value="NZ_WSFT01000005.1"/>
</dbReference>
<feature type="transmembrane region" description="Helical" evidence="1">
    <location>
        <begin position="75"/>
        <end position="94"/>
    </location>
</feature>
<keyword evidence="1" id="KW-0812">Transmembrane</keyword>
<sequence length="95" mass="10770">MDNKLVKISIKGAILIMLGIGFINLLLVNFIARLGFNEDILMIIFNTFLSSGIVAYVLTFVDGNSKDKNLFRTRYIKFAILFGVTAYLWTRGIFI</sequence>
<evidence type="ECO:0000256" key="1">
    <source>
        <dbReference type="SAM" id="Phobius"/>
    </source>
</evidence>
<comment type="caution">
    <text evidence="2">The sequence shown here is derived from an EMBL/GenBank/DDBJ whole genome shotgun (WGS) entry which is preliminary data.</text>
</comment>
<protein>
    <submittedName>
        <fullName evidence="2">Uncharacterized protein</fullName>
    </submittedName>
</protein>
<keyword evidence="1" id="KW-0472">Membrane</keyword>
<evidence type="ECO:0000313" key="2">
    <source>
        <dbReference type="EMBL" id="MBS4536891.1"/>
    </source>
</evidence>
<organism evidence="2 3">
    <name type="scientific">Anaeromonas frigoriresistens</name>
    <dbReference type="NCBI Taxonomy" id="2683708"/>
    <lineage>
        <taxon>Bacteria</taxon>
        <taxon>Bacillati</taxon>
        <taxon>Bacillota</taxon>
        <taxon>Tissierellia</taxon>
        <taxon>Tissierellales</taxon>
        <taxon>Thermohalobacteraceae</taxon>
        <taxon>Anaeromonas</taxon>
    </lineage>
</organism>
<dbReference type="EMBL" id="WSFT01000005">
    <property type="protein sequence ID" value="MBS4536891.1"/>
    <property type="molecule type" value="Genomic_DNA"/>
</dbReference>
<proteinExistence type="predicted"/>
<keyword evidence="3" id="KW-1185">Reference proteome</keyword>
<feature type="transmembrane region" description="Helical" evidence="1">
    <location>
        <begin position="40"/>
        <end position="63"/>
    </location>
</feature>
<gene>
    <name evidence="2" type="ORF">GOQ27_00360</name>
</gene>
<feature type="transmembrane region" description="Helical" evidence="1">
    <location>
        <begin position="12"/>
        <end position="34"/>
    </location>
</feature>
<dbReference type="AlphaFoldDB" id="A0A942UU76"/>
<dbReference type="Proteomes" id="UP000724672">
    <property type="component" value="Unassembled WGS sequence"/>
</dbReference>
<accession>A0A942UU76</accession>
<evidence type="ECO:0000313" key="3">
    <source>
        <dbReference type="Proteomes" id="UP000724672"/>
    </source>
</evidence>
<reference evidence="2" key="1">
    <citation type="submission" date="2019-12" db="EMBL/GenBank/DDBJ databases">
        <title>Clostridiaceae gen. nov. sp. nov., isolated from sediment in Xinjiang, China.</title>
        <authorList>
            <person name="Zhang R."/>
        </authorList>
    </citation>
    <scope>NUCLEOTIDE SEQUENCE</scope>
    <source>
        <strain evidence="2">D2Q-11</strain>
    </source>
</reference>